<accession>A0A9W9CK38</accession>
<evidence type="ECO:0000313" key="3">
    <source>
        <dbReference type="Proteomes" id="UP001140560"/>
    </source>
</evidence>
<dbReference type="Proteomes" id="UP001140560">
    <property type="component" value="Unassembled WGS sequence"/>
</dbReference>
<evidence type="ECO:0000259" key="1">
    <source>
        <dbReference type="Pfam" id="PF08450"/>
    </source>
</evidence>
<reference evidence="2" key="1">
    <citation type="submission" date="2022-10" db="EMBL/GenBank/DDBJ databases">
        <title>Tapping the CABI collections for fungal endophytes: first genome assemblies for Collariella, Neodidymelliopsis, Ascochyta clinopodiicola, Didymella pomorum, Didymosphaeria variabile, Neocosmospora piperis and Neocucurbitaria cava.</title>
        <authorList>
            <person name="Hill R."/>
        </authorList>
    </citation>
    <scope>NUCLEOTIDE SEQUENCE</scope>
    <source>
        <strain evidence="2">IMI 356814</strain>
    </source>
</reference>
<dbReference type="EMBL" id="JAPEUY010000013">
    <property type="protein sequence ID" value="KAJ4366786.1"/>
    <property type="molecule type" value="Genomic_DNA"/>
</dbReference>
<dbReference type="AlphaFoldDB" id="A0A9W9CK38"/>
<feature type="domain" description="SMP-30/Gluconolactonase/LRE-like region" evidence="1">
    <location>
        <begin position="182"/>
        <end position="258"/>
    </location>
</feature>
<evidence type="ECO:0000313" key="2">
    <source>
        <dbReference type="EMBL" id="KAJ4366786.1"/>
    </source>
</evidence>
<organism evidence="2 3">
    <name type="scientific">Neocucurbitaria cava</name>
    <dbReference type="NCBI Taxonomy" id="798079"/>
    <lineage>
        <taxon>Eukaryota</taxon>
        <taxon>Fungi</taxon>
        <taxon>Dikarya</taxon>
        <taxon>Ascomycota</taxon>
        <taxon>Pezizomycotina</taxon>
        <taxon>Dothideomycetes</taxon>
        <taxon>Pleosporomycetidae</taxon>
        <taxon>Pleosporales</taxon>
        <taxon>Pleosporineae</taxon>
        <taxon>Cucurbitariaceae</taxon>
        <taxon>Neocucurbitaria</taxon>
    </lineage>
</organism>
<dbReference type="InterPro" id="IPR052988">
    <property type="entry name" value="Oryzine_lactonohydrolase"/>
</dbReference>
<dbReference type="SUPFAM" id="SSF63829">
    <property type="entry name" value="Calcium-dependent phosphotriesterase"/>
    <property type="match status" value="1"/>
</dbReference>
<gene>
    <name evidence="2" type="ORF">N0V83_007311</name>
</gene>
<protein>
    <recommendedName>
        <fullName evidence="1">SMP-30/Gluconolactonase/LRE-like region domain-containing protein</fullName>
    </recommendedName>
</protein>
<keyword evidence="3" id="KW-1185">Reference proteome</keyword>
<dbReference type="InterPro" id="IPR013658">
    <property type="entry name" value="SGL"/>
</dbReference>
<feature type="domain" description="SMP-30/Gluconolactonase/LRE-like region" evidence="1">
    <location>
        <begin position="270"/>
        <end position="363"/>
    </location>
</feature>
<comment type="caution">
    <text evidence="2">The sequence shown here is derived from an EMBL/GenBank/DDBJ whole genome shotgun (WGS) entry which is preliminary data.</text>
</comment>
<dbReference type="Gene3D" id="2.120.10.30">
    <property type="entry name" value="TolB, C-terminal domain"/>
    <property type="match status" value="1"/>
</dbReference>
<proteinExistence type="predicted"/>
<dbReference type="OrthoDB" id="423498at2759"/>
<dbReference type="PANTHER" id="PTHR47064">
    <property type="entry name" value="PUTATIVE (AFU_ORTHOLOGUE AFUA_1G08990)-RELATED"/>
    <property type="match status" value="1"/>
</dbReference>
<dbReference type="PANTHER" id="PTHR47064:SF2">
    <property type="entry name" value="SMP-30_GLUCONOLACTONASE_LRE-LIKE REGION DOMAIN-CONTAINING PROTEIN-RELATED"/>
    <property type="match status" value="1"/>
</dbReference>
<name>A0A9W9CK38_9PLEO</name>
<sequence>MLKASVLPYHFNRTVSVLGKEFDFRNLTVPSDPSFALLRNASLIVFDRTRGFEALGSNPNLEFMFSLVDTVHEAPVYVPEQNLLYFSELPPFPLVGPPSAWLRNFVLDLNHEPPVLANFTPNPPVFAPNGGSYRHGQLLWSSSGGFNASVLNGTESRISLNTIDPVTHESKVILNNFFGFYFNNIDDIAVHPITGDIFFTDPYYPWTNARSDTAPQIPAATYRFVPETGALFLVDDTLEQPNGLAFTPDGTTLYITDSGALSGSIDPAQPAGTKSYHTTGKRSIYAFDVSHNGTRVSNKRSFYLAQDYIPDGLKVSQEGIVLAASGHGMDIIDPSGQLLVRIQTQHGVANCQFTGKDLKTMWLLGNQGISRVNLNITGQTPK</sequence>
<dbReference type="Pfam" id="PF08450">
    <property type="entry name" value="SGL"/>
    <property type="match status" value="2"/>
</dbReference>
<dbReference type="InterPro" id="IPR011042">
    <property type="entry name" value="6-blade_b-propeller_TolB-like"/>
</dbReference>